<name>A0A8J2KLD0_9HEXA</name>
<keyword evidence="3" id="KW-1185">Reference proteome</keyword>
<evidence type="ECO:0000256" key="1">
    <source>
        <dbReference type="SAM" id="Phobius"/>
    </source>
</evidence>
<organism evidence="2 3">
    <name type="scientific">Allacma fusca</name>
    <dbReference type="NCBI Taxonomy" id="39272"/>
    <lineage>
        <taxon>Eukaryota</taxon>
        <taxon>Metazoa</taxon>
        <taxon>Ecdysozoa</taxon>
        <taxon>Arthropoda</taxon>
        <taxon>Hexapoda</taxon>
        <taxon>Collembola</taxon>
        <taxon>Symphypleona</taxon>
        <taxon>Sminthuridae</taxon>
        <taxon>Allacma</taxon>
    </lineage>
</organism>
<feature type="transmembrane region" description="Helical" evidence="1">
    <location>
        <begin position="140"/>
        <end position="161"/>
    </location>
</feature>
<dbReference type="EMBL" id="CAJVCH010156945">
    <property type="protein sequence ID" value="CAG7728005.1"/>
    <property type="molecule type" value="Genomic_DNA"/>
</dbReference>
<evidence type="ECO:0000313" key="2">
    <source>
        <dbReference type="EMBL" id="CAG7728005.1"/>
    </source>
</evidence>
<comment type="caution">
    <text evidence="2">The sequence shown here is derived from an EMBL/GenBank/DDBJ whole genome shotgun (WGS) entry which is preliminary data.</text>
</comment>
<keyword evidence="1" id="KW-0812">Transmembrane</keyword>
<protein>
    <submittedName>
        <fullName evidence="2">Uncharacterized protein</fullName>
    </submittedName>
</protein>
<keyword evidence="1" id="KW-0472">Membrane</keyword>
<gene>
    <name evidence="2" type="ORF">AFUS01_LOCUS16817</name>
</gene>
<feature type="transmembrane region" description="Helical" evidence="1">
    <location>
        <begin position="264"/>
        <end position="285"/>
    </location>
</feature>
<evidence type="ECO:0000313" key="3">
    <source>
        <dbReference type="Proteomes" id="UP000708208"/>
    </source>
</evidence>
<dbReference type="AlphaFoldDB" id="A0A8J2KLD0"/>
<feature type="transmembrane region" description="Helical" evidence="1">
    <location>
        <begin position="237"/>
        <end position="257"/>
    </location>
</feature>
<accession>A0A8J2KLD0</accession>
<keyword evidence="1" id="KW-1133">Transmembrane helix</keyword>
<dbReference type="Proteomes" id="UP000708208">
    <property type="component" value="Unassembled WGS sequence"/>
</dbReference>
<feature type="transmembrane region" description="Helical" evidence="1">
    <location>
        <begin position="323"/>
        <end position="345"/>
    </location>
</feature>
<proteinExistence type="predicted"/>
<reference evidence="2" key="1">
    <citation type="submission" date="2021-06" db="EMBL/GenBank/DDBJ databases">
        <authorList>
            <person name="Hodson N. C."/>
            <person name="Mongue J. A."/>
            <person name="Jaron S. K."/>
        </authorList>
    </citation>
    <scope>NUCLEOTIDE SEQUENCE</scope>
</reference>
<sequence length="347" mass="40420">MITHTTGNLFREAIFLSKWSGSTEFRWDSKKHRIRLSTASWSKVYRNFNFAQMIAFETFLIYRLIESVAIPTAIRPLSDVINLCYFIGIYAIPTSLHYCTTRHSADIALFVNGFLEYFQKFKESYILPSQYKKKNGCETVLRIFFSTAYLTTLQNVIIFVVSPHRYFMLTSLIWDSKDMIPVLLKLVFLAVHVQIWFTQNRNPGTYDVLRNPVEFSNEYRSIEIMQNFFNYCFQYDYLPYHKLLMSSIAVFAFYGAIRIHGTRALIMAIINIIICLHLSVIFRQLGKLHDSSTKMLNSWKGISSRMVLKSCRPLRVQVSDHYYVQKTTILVLMGVIINAAITLLLSS</sequence>